<dbReference type="Pfam" id="PF07885">
    <property type="entry name" value="Ion_trans_2"/>
    <property type="match status" value="2"/>
</dbReference>
<dbReference type="InterPro" id="IPR015449">
    <property type="entry name" value="K_chnl_Ca-activ_SK"/>
</dbReference>
<evidence type="ECO:0000313" key="4">
    <source>
        <dbReference type="EMBL" id="CAD8963984.1"/>
    </source>
</evidence>
<dbReference type="AlphaFoldDB" id="A0A7S1H2X4"/>
<feature type="region of interest" description="Disordered" evidence="1">
    <location>
        <begin position="43"/>
        <end position="140"/>
    </location>
</feature>
<feature type="region of interest" description="Disordered" evidence="1">
    <location>
        <begin position="1057"/>
        <end position="1156"/>
    </location>
</feature>
<sequence>MLDQPLPTGSGSIRERRGKVSSNNLVLISNSDALDLMSEETFVSTAEDSFGRKSSLSKGRKLSKEERRKAVLSPSKKSAPAMGRRDSMGTFRTHSFSVDSEKKQSSTKRESLDLKFTTINGASPDDEGDGKPQKKYLERSNGRRIDMSLEEVSSKDREWWHDRDKLDAKAARWNLYAAVFSSAGLVASIAQHELVFMERDPKGPEVDICKAINMLCSISSCCAVVAHYTFGVYTDRIYYHLNNMVTLRTDRIWLDVIVHKMMWAEIAFLMIHLPPGWTFEVSMDTMGNVVVYRAESLMCLINSFRAYLILRVVKDHVLLGLPLRHTISKFTSVQFAALFSFKFLLVGWHAVVHLASWWGVLIIVSGYWYRIAENSACQLSTTESIACEHPRALQWSLTGQTFEQTNDPYYYNPVWVMFITSSTVGYGDFSARTHLGRFITVLNIGAAIALVSLLTASLSNALLWNNEENQAIIIAEREQAKITLFTKAATYLQLWWKRISGRSLEGLDVFAIRREFFETHSAAKLDMEECHGEGAKVDQTLKRSRKAVVMLESFVNVTEKLRWAEVTEIHGWDVMKTIDETVDEKLVRRSQQAPVYQIEKRAEDRDIKAAVEMTKQRLERMRSALLPDQEIPGVTPAKEWRKDRSLVLKNLVKTEIYVAAFSITGLGFAVLTNELVLQNMSANNLYIDVIKFMTSVTTLISLGFLTKYYYLVILHDRIQNHLWYDMPMDTRVVPADFLRHKAFFVEIVLLGCHLPPGFTVEVTYETMGNVVGHRAETLFALIGTVRLYLAWRIARERILSDMPRRFIISRYCQVHMGSNFAVKKILNGWGAIYYIILMWFGAIIVLAYHYRSVEVSSCLLSPPNEIKKPYCLLESASKWRIGDSEFDKENIIHFWSSLWFIIVTTATVGYGDELPGTHLGRLVACSAAIAGTVFASLLAASLSNALAWTARERAAVILLKRESARRSLRRNAVRLIELWFIRRQSKLQHKNIANNQIMRLGIKKDFIKYKMLATSDVDDCTDTSTKIDMIAQQAKFVEQALNLFADGIQHIQLSHHSLDPISGGVTPTSTRGSTKSKKKGKVNRSGSGMLSIESTPTNKKNPAYFSLTRQDSEKMGSPLESSAPISGTTQSQYRQRSQGGAGHGDDSPSRSRPQQYWMTAQEQKALAAQKYDRPEGPQFVISRHSNHSNGDGGGGRQGSFKERPSPEKTEKAGGSKKNLLQYRTQDNRMIGSHQGMALQGLAAHNQRNMHSMG</sequence>
<feature type="transmembrane region" description="Helical" evidence="2">
    <location>
        <begin position="409"/>
        <end position="429"/>
    </location>
</feature>
<feature type="transmembrane region" description="Helical" evidence="2">
    <location>
        <begin position="656"/>
        <end position="677"/>
    </location>
</feature>
<evidence type="ECO:0000259" key="3">
    <source>
        <dbReference type="Pfam" id="PF07885"/>
    </source>
</evidence>
<proteinExistence type="predicted"/>
<feature type="transmembrane region" description="Helical" evidence="2">
    <location>
        <begin position="441"/>
        <end position="464"/>
    </location>
</feature>
<accession>A0A7S1H2X4</accession>
<reference evidence="4" key="1">
    <citation type="submission" date="2021-01" db="EMBL/GenBank/DDBJ databases">
        <authorList>
            <person name="Corre E."/>
            <person name="Pelletier E."/>
            <person name="Niang G."/>
            <person name="Scheremetjew M."/>
            <person name="Finn R."/>
            <person name="Kale V."/>
            <person name="Holt S."/>
            <person name="Cochrane G."/>
            <person name="Meng A."/>
            <person name="Brown T."/>
            <person name="Cohen L."/>
        </authorList>
    </citation>
    <scope>NUCLEOTIDE SEQUENCE</scope>
    <source>
        <strain evidence="4">CCMP644</strain>
    </source>
</reference>
<feature type="domain" description="Potassium channel" evidence="3">
    <location>
        <begin position="889"/>
        <end position="946"/>
    </location>
</feature>
<feature type="domain" description="Potassium channel" evidence="3">
    <location>
        <begin position="410"/>
        <end position="462"/>
    </location>
</feature>
<name>A0A7S1H2X4_HEMAN</name>
<feature type="compositionally biased region" description="Basic and acidic residues" evidence="1">
    <location>
        <begin position="129"/>
        <end position="140"/>
    </location>
</feature>
<gene>
    <name evidence="4" type="ORF">HAND00432_LOCUS16538</name>
</gene>
<feature type="transmembrane region" description="Helical" evidence="2">
    <location>
        <begin position="922"/>
        <end position="942"/>
    </location>
</feature>
<feature type="transmembrane region" description="Helical" evidence="2">
    <location>
        <begin position="831"/>
        <end position="850"/>
    </location>
</feature>
<dbReference type="InterPro" id="IPR013099">
    <property type="entry name" value="K_chnl_dom"/>
</dbReference>
<feature type="compositionally biased region" description="Polar residues" evidence="1">
    <location>
        <begin position="1119"/>
        <end position="1138"/>
    </location>
</feature>
<organism evidence="4">
    <name type="scientific">Hemiselmis andersenii</name>
    <name type="common">Cryptophyte alga</name>
    <dbReference type="NCBI Taxonomy" id="464988"/>
    <lineage>
        <taxon>Eukaryota</taxon>
        <taxon>Cryptophyceae</taxon>
        <taxon>Cryptomonadales</taxon>
        <taxon>Hemiselmidaceae</taxon>
        <taxon>Hemiselmis</taxon>
    </lineage>
</organism>
<dbReference type="SUPFAM" id="SSF81324">
    <property type="entry name" value="Voltage-gated potassium channels"/>
    <property type="match status" value="2"/>
</dbReference>
<keyword evidence="2" id="KW-0472">Membrane</keyword>
<keyword evidence="2" id="KW-0812">Transmembrane</keyword>
<feature type="transmembrane region" description="Helical" evidence="2">
    <location>
        <begin position="689"/>
        <end position="710"/>
    </location>
</feature>
<feature type="region of interest" description="Disordered" evidence="1">
    <location>
        <begin position="1"/>
        <end position="24"/>
    </location>
</feature>
<feature type="compositionally biased region" description="Basic and acidic residues" evidence="1">
    <location>
        <begin position="99"/>
        <end position="113"/>
    </location>
</feature>
<feature type="region of interest" description="Disordered" evidence="1">
    <location>
        <begin position="1178"/>
        <end position="1223"/>
    </location>
</feature>
<dbReference type="GO" id="GO:0016286">
    <property type="term" value="F:small conductance calcium-activated potassium channel activity"/>
    <property type="evidence" value="ECO:0007669"/>
    <property type="project" value="InterPro"/>
</dbReference>
<evidence type="ECO:0000256" key="2">
    <source>
        <dbReference type="SAM" id="Phobius"/>
    </source>
</evidence>
<feature type="compositionally biased region" description="Basic and acidic residues" evidence="1">
    <location>
        <begin position="1199"/>
        <end position="1213"/>
    </location>
</feature>
<keyword evidence="2" id="KW-1133">Transmembrane helix</keyword>
<feature type="transmembrane region" description="Helical" evidence="2">
    <location>
        <begin position="892"/>
        <end position="910"/>
    </location>
</feature>
<dbReference type="GO" id="GO:0016020">
    <property type="term" value="C:membrane"/>
    <property type="evidence" value="ECO:0007669"/>
    <property type="project" value="InterPro"/>
</dbReference>
<evidence type="ECO:0000256" key="1">
    <source>
        <dbReference type="SAM" id="MobiDB-lite"/>
    </source>
</evidence>
<protein>
    <recommendedName>
        <fullName evidence="3">Potassium channel domain-containing protein</fullName>
    </recommendedName>
</protein>
<dbReference type="Gene3D" id="1.10.287.70">
    <property type="match status" value="2"/>
</dbReference>
<dbReference type="PANTHER" id="PTHR10153">
    <property type="entry name" value="SMALL CONDUCTANCE CALCIUM-ACTIVATED POTASSIUM CHANNEL"/>
    <property type="match status" value="1"/>
</dbReference>
<dbReference type="EMBL" id="HBFX01027347">
    <property type="protein sequence ID" value="CAD8963984.1"/>
    <property type="molecule type" value="Transcribed_RNA"/>
</dbReference>